<reference evidence="4" key="1">
    <citation type="submission" date="2022-11" db="UniProtKB">
        <authorList>
            <consortium name="WormBaseParasite"/>
        </authorList>
    </citation>
    <scope>IDENTIFICATION</scope>
</reference>
<feature type="region of interest" description="Disordered" evidence="2">
    <location>
        <begin position="1"/>
        <end position="34"/>
    </location>
</feature>
<name>A0A915M1H1_MELJA</name>
<accession>A0A915M1H1</accession>
<keyword evidence="1" id="KW-0175">Coiled coil</keyword>
<keyword evidence="3" id="KW-1185">Reference proteome</keyword>
<organism evidence="3 4">
    <name type="scientific">Meloidogyne javanica</name>
    <name type="common">Root-knot nematode worm</name>
    <dbReference type="NCBI Taxonomy" id="6303"/>
    <lineage>
        <taxon>Eukaryota</taxon>
        <taxon>Metazoa</taxon>
        <taxon>Ecdysozoa</taxon>
        <taxon>Nematoda</taxon>
        <taxon>Chromadorea</taxon>
        <taxon>Rhabditida</taxon>
        <taxon>Tylenchina</taxon>
        <taxon>Tylenchomorpha</taxon>
        <taxon>Tylenchoidea</taxon>
        <taxon>Meloidogynidae</taxon>
        <taxon>Meloidogyninae</taxon>
        <taxon>Meloidogyne</taxon>
        <taxon>Meloidogyne incognita group</taxon>
    </lineage>
</organism>
<protein>
    <submittedName>
        <fullName evidence="4">Uncharacterized protein</fullName>
    </submittedName>
</protein>
<feature type="compositionally biased region" description="Low complexity" evidence="2">
    <location>
        <begin position="1"/>
        <end position="30"/>
    </location>
</feature>
<dbReference type="Proteomes" id="UP000887561">
    <property type="component" value="Unplaced"/>
</dbReference>
<proteinExistence type="predicted"/>
<sequence length="196" mass="22511">MSSLQSSSSSSSSTSESSSSSLSSTTTTTSDLPVYGPLTLKETIAEAAENRRREYQRQLLERDRRLRRQAVVERRARLRQNVLGLLRNVEVHIPDPEEDDEWWERHLGPEPVVYEYAEDDYSALKLKRQGKLTTRETFRWTEPLVVVPEGGRDKCCVCLDDDVADRICYAMCGELSRDFIRNVPIVGFKLRILSQR</sequence>
<evidence type="ECO:0000256" key="1">
    <source>
        <dbReference type="SAM" id="Coils"/>
    </source>
</evidence>
<feature type="coiled-coil region" evidence="1">
    <location>
        <begin position="38"/>
        <end position="65"/>
    </location>
</feature>
<evidence type="ECO:0000313" key="3">
    <source>
        <dbReference type="Proteomes" id="UP000887561"/>
    </source>
</evidence>
<dbReference type="WBParaSite" id="scaffold221_cov235.g515">
    <property type="protein sequence ID" value="scaffold221_cov235.g515"/>
    <property type="gene ID" value="scaffold221_cov235.g515"/>
</dbReference>
<evidence type="ECO:0000256" key="2">
    <source>
        <dbReference type="SAM" id="MobiDB-lite"/>
    </source>
</evidence>
<evidence type="ECO:0000313" key="4">
    <source>
        <dbReference type="WBParaSite" id="scaffold221_cov235.g515"/>
    </source>
</evidence>
<dbReference type="AlphaFoldDB" id="A0A915M1H1"/>